<dbReference type="GO" id="GO:0016740">
    <property type="term" value="F:transferase activity"/>
    <property type="evidence" value="ECO:0007669"/>
    <property type="project" value="UniProtKB-KW"/>
</dbReference>
<dbReference type="RefSeq" id="WP_095628405.1">
    <property type="nucleotide sequence ID" value="NZ_NXLT01000010.1"/>
</dbReference>
<accession>A0A3D8IMS2</accession>
<evidence type="ECO:0000259" key="1">
    <source>
        <dbReference type="Pfam" id="PF01206"/>
    </source>
</evidence>
<keyword evidence="3" id="KW-1185">Reference proteome</keyword>
<dbReference type="NCBIfam" id="TIGR03527">
    <property type="entry name" value="selenium_YedF"/>
    <property type="match status" value="1"/>
</dbReference>
<evidence type="ECO:0000313" key="2">
    <source>
        <dbReference type="EMBL" id="RDU65934.1"/>
    </source>
</evidence>
<dbReference type="EMBL" id="NXLT01000010">
    <property type="protein sequence ID" value="RDU65934.1"/>
    <property type="molecule type" value="Genomic_DNA"/>
</dbReference>
<keyword evidence="2" id="KW-0808">Transferase</keyword>
<dbReference type="InterPro" id="IPR036868">
    <property type="entry name" value="TusA-like_sf"/>
</dbReference>
<proteinExistence type="predicted"/>
<sequence length="205" mass="22724">MNNTVQIDVRDLPCPEPVVKVKKALIGVTEATLQHASYEILGNTLTAKENLSRFLRTAGYEFEIGHSQGDQYMILIKGKKDATKRELSEKIIPKILFVTDDKVGEGELGVMLINAFLKSLSNTDVLPQKILFVNRGVLLTTDNAEVENDDIVEVLKELEKSGVEIYSCGSCLSYYALTERLKVGMIGNALESMQNMLKSEGVVRL</sequence>
<organism evidence="2 3">
    <name type="scientific">Helicobacter equorum</name>
    <dbReference type="NCBI Taxonomy" id="361872"/>
    <lineage>
        <taxon>Bacteria</taxon>
        <taxon>Pseudomonadati</taxon>
        <taxon>Campylobacterota</taxon>
        <taxon>Epsilonproteobacteria</taxon>
        <taxon>Campylobacterales</taxon>
        <taxon>Helicobacteraceae</taxon>
        <taxon>Helicobacter</taxon>
    </lineage>
</organism>
<reference evidence="2 3" key="1">
    <citation type="submission" date="2018-04" db="EMBL/GenBank/DDBJ databases">
        <title>Novel Campyloabacter and Helicobacter Species and Strains.</title>
        <authorList>
            <person name="Mannion A.J."/>
            <person name="Shen Z."/>
            <person name="Fox J.G."/>
        </authorList>
    </citation>
    <scope>NUCLEOTIDE SEQUENCE [LARGE SCALE GENOMIC DNA]</scope>
    <source>
        <strain evidence="2 3">MIT 12-6600</strain>
    </source>
</reference>
<dbReference type="SUPFAM" id="SSF64307">
    <property type="entry name" value="SirA-like"/>
    <property type="match status" value="1"/>
</dbReference>
<feature type="domain" description="UPF0033" evidence="1">
    <location>
        <begin position="6"/>
        <end position="77"/>
    </location>
</feature>
<dbReference type="Pfam" id="PF01206">
    <property type="entry name" value="TusA"/>
    <property type="match status" value="1"/>
</dbReference>
<protein>
    <submittedName>
        <fullName evidence="2">Sulfurtransferase-like selenium metabolism protein YedF</fullName>
    </submittedName>
</protein>
<dbReference type="Proteomes" id="UP000256514">
    <property type="component" value="Unassembled WGS sequence"/>
</dbReference>
<dbReference type="Gene3D" id="3.30.110.40">
    <property type="entry name" value="TusA-like domain"/>
    <property type="match status" value="1"/>
</dbReference>
<comment type="caution">
    <text evidence="2">The sequence shown here is derived from an EMBL/GenBank/DDBJ whole genome shotgun (WGS) entry which is preliminary data.</text>
</comment>
<evidence type="ECO:0000313" key="3">
    <source>
        <dbReference type="Proteomes" id="UP000256514"/>
    </source>
</evidence>
<dbReference type="OrthoDB" id="9801500at2"/>
<dbReference type="Pfam" id="PF02635">
    <property type="entry name" value="DsrE"/>
    <property type="match status" value="1"/>
</dbReference>
<gene>
    <name evidence="2" type="primary">yedF</name>
    <name evidence="2" type="ORF">CQA54_08225</name>
</gene>
<dbReference type="InterPro" id="IPR027396">
    <property type="entry name" value="DsrEFH-like"/>
</dbReference>
<dbReference type="InterPro" id="IPR001455">
    <property type="entry name" value="TusA-like"/>
</dbReference>
<name>A0A3D8IMS2_9HELI</name>
<dbReference type="Gene3D" id="3.40.1260.10">
    <property type="entry name" value="DsrEFH-like"/>
    <property type="match status" value="1"/>
</dbReference>
<dbReference type="InterPro" id="IPR019870">
    <property type="entry name" value="Se_metab_YedF"/>
</dbReference>
<dbReference type="InterPro" id="IPR003787">
    <property type="entry name" value="Sulphur_relay_DsrE/F-like"/>
</dbReference>
<dbReference type="AlphaFoldDB" id="A0A3D8IMS2"/>
<dbReference type="SUPFAM" id="SSF75169">
    <property type="entry name" value="DsrEFH-like"/>
    <property type="match status" value="1"/>
</dbReference>